<dbReference type="Proteomes" id="UP000290796">
    <property type="component" value="Segment"/>
</dbReference>
<sequence>MADLKAPRPTAAMKRAERTAERVDSWRIARNLLREDEVTWAEGITPYDVFQLAHWLAGADTNE</sequence>
<reference evidence="2 3" key="1">
    <citation type="submission" date="2019-01" db="EMBL/GenBank/DDBJ databases">
        <authorList>
            <person name="Russe A."/>
            <person name="Sprabary S.L."/>
            <person name="Nayek S."/>
            <person name="Klug H.M."/>
            <person name="Layton S.R."/>
            <person name="Kim T."/>
            <person name="Hughes L.E."/>
            <person name="Garlena R.A."/>
            <person name="Russell D.A."/>
            <person name="Pope W.H."/>
            <person name="Jacobs-Sera D."/>
            <person name="Hatfull G.F."/>
        </authorList>
    </citation>
    <scope>NUCLEOTIDE SEQUENCE [LARGE SCALE GENOMIC DNA]</scope>
</reference>
<gene>
    <name evidence="2" type="primary">41</name>
    <name evidence="2" type="ORF">SEA_EURATIS_41</name>
</gene>
<protein>
    <submittedName>
        <fullName evidence="2">Uncharacterized protein</fullName>
    </submittedName>
</protein>
<organism evidence="2 3">
    <name type="scientific">Streptomyces phage Euratis</name>
    <dbReference type="NCBI Taxonomy" id="2510569"/>
    <lineage>
        <taxon>Viruses</taxon>
        <taxon>Duplodnaviria</taxon>
        <taxon>Heunggongvirae</taxon>
        <taxon>Uroviricota</taxon>
        <taxon>Caudoviricetes</taxon>
        <taxon>Colingsworthviridae</taxon>
        <taxon>Vashvirus</taxon>
        <taxon>Vashvirus euratis</taxon>
    </lineage>
</organism>
<evidence type="ECO:0000313" key="3">
    <source>
        <dbReference type="Proteomes" id="UP000290796"/>
    </source>
</evidence>
<dbReference type="EMBL" id="MK450426">
    <property type="protein sequence ID" value="QAX94036.1"/>
    <property type="molecule type" value="Genomic_DNA"/>
</dbReference>
<evidence type="ECO:0000256" key="1">
    <source>
        <dbReference type="SAM" id="MobiDB-lite"/>
    </source>
</evidence>
<name>A0A411B120_9CAUD</name>
<accession>A0A411B120</accession>
<keyword evidence="3" id="KW-1185">Reference proteome</keyword>
<feature type="region of interest" description="Disordered" evidence="1">
    <location>
        <begin position="1"/>
        <end position="20"/>
    </location>
</feature>
<evidence type="ECO:0000313" key="2">
    <source>
        <dbReference type="EMBL" id="QAX94036.1"/>
    </source>
</evidence>
<proteinExistence type="predicted"/>